<protein>
    <submittedName>
        <fullName evidence="3">Uncharacterized protein</fullName>
    </submittedName>
</protein>
<keyword evidence="1" id="KW-1133">Transmembrane helix</keyword>
<keyword evidence="1" id="KW-0812">Transmembrane</keyword>
<evidence type="ECO:0000313" key="3">
    <source>
        <dbReference type="WBParaSite" id="Hba_01400"/>
    </source>
</evidence>
<dbReference type="WBParaSite" id="Hba_01400">
    <property type="protein sequence ID" value="Hba_01400"/>
    <property type="gene ID" value="Hba_01400"/>
</dbReference>
<feature type="transmembrane region" description="Helical" evidence="1">
    <location>
        <begin position="27"/>
        <end position="46"/>
    </location>
</feature>
<dbReference type="Proteomes" id="UP000095283">
    <property type="component" value="Unplaced"/>
</dbReference>
<dbReference type="AlphaFoldDB" id="A0A1I7W9Q6"/>
<name>A0A1I7W9Q6_HETBA</name>
<evidence type="ECO:0000313" key="2">
    <source>
        <dbReference type="Proteomes" id="UP000095283"/>
    </source>
</evidence>
<reference evidence="3" key="1">
    <citation type="submission" date="2016-11" db="UniProtKB">
        <authorList>
            <consortium name="WormBaseParasite"/>
        </authorList>
    </citation>
    <scope>IDENTIFICATION</scope>
</reference>
<organism evidence="2 3">
    <name type="scientific">Heterorhabditis bacteriophora</name>
    <name type="common">Entomopathogenic nematode worm</name>
    <dbReference type="NCBI Taxonomy" id="37862"/>
    <lineage>
        <taxon>Eukaryota</taxon>
        <taxon>Metazoa</taxon>
        <taxon>Ecdysozoa</taxon>
        <taxon>Nematoda</taxon>
        <taxon>Chromadorea</taxon>
        <taxon>Rhabditida</taxon>
        <taxon>Rhabditina</taxon>
        <taxon>Rhabditomorpha</taxon>
        <taxon>Strongyloidea</taxon>
        <taxon>Heterorhabditidae</taxon>
        <taxon>Heterorhabditis</taxon>
    </lineage>
</organism>
<accession>A0A1I7W9Q6</accession>
<keyword evidence="2" id="KW-1185">Reference proteome</keyword>
<sequence>MFNQVYCFIYIITKVKYDVYNFRNKFLVLYISILPFNNYFCILRLLQLLIALCYDSDHGCVTVGIERGSSFGEKSRPPGIHD</sequence>
<evidence type="ECO:0000256" key="1">
    <source>
        <dbReference type="SAM" id="Phobius"/>
    </source>
</evidence>
<proteinExistence type="predicted"/>
<keyword evidence="1" id="KW-0472">Membrane</keyword>